<evidence type="ECO:0000256" key="1">
    <source>
        <dbReference type="SAM" id="MobiDB-lite"/>
    </source>
</evidence>
<reference evidence="2" key="2">
    <citation type="journal article" date="2015" name="Data Brief">
        <title>Shoot transcriptome of the giant reed, Arundo donax.</title>
        <authorList>
            <person name="Barrero R.A."/>
            <person name="Guerrero F.D."/>
            <person name="Moolhuijzen P."/>
            <person name="Goolsby J.A."/>
            <person name="Tidwell J."/>
            <person name="Bellgard S.E."/>
            <person name="Bellgard M.I."/>
        </authorList>
    </citation>
    <scope>NUCLEOTIDE SEQUENCE</scope>
    <source>
        <tissue evidence="2">Shoot tissue taken approximately 20 cm above the soil surface</tissue>
    </source>
</reference>
<dbReference type="AlphaFoldDB" id="A0A0A9BMB5"/>
<name>A0A0A9BMB5_ARUDO</name>
<protein>
    <submittedName>
        <fullName evidence="2">Uncharacterized protein</fullName>
    </submittedName>
</protein>
<accession>A0A0A9BMB5</accession>
<sequence>MAVGGGFFGSCGDGGGGRCGGDGV</sequence>
<evidence type="ECO:0000313" key="2">
    <source>
        <dbReference type="EMBL" id="JAD62375.1"/>
    </source>
</evidence>
<proteinExistence type="predicted"/>
<reference evidence="2" key="1">
    <citation type="submission" date="2014-09" db="EMBL/GenBank/DDBJ databases">
        <authorList>
            <person name="Magalhaes I.L.F."/>
            <person name="Oliveira U."/>
            <person name="Santos F.R."/>
            <person name="Vidigal T.H.D.A."/>
            <person name="Brescovit A.D."/>
            <person name="Santos A.J."/>
        </authorList>
    </citation>
    <scope>NUCLEOTIDE SEQUENCE</scope>
    <source>
        <tissue evidence="2">Shoot tissue taken approximately 20 cm above the soil surface</tissue>
    </source>
</reference>
<dbReference type="EMBL" id="GBRH01235520">
    <property type="protein sequence ID" value="JAD62375.1"/>
    <property type="molecule type" value="Transcribed_RNA"/>
</dbReference>
<organism evidence="2">
    <name type="scientific">Arundo donax</name>
    <name type="common">Giant reed</name>
    <name type="synonym">Donax arundinaceus</name>
    <dbReference type="NCBI Taxonomy" id="35708"/>
    <lineage>
        <taxon>Eukaryota</taxon>
        <taxon>Viridiplantae</taxon>
        <taxon>Streptophyta</taxon>
        <taxon>Embryophyta</taxon>
        <taxon>Tracheophyta</taxon>
        <taxon>Spermatophyta</taxon>
        <taxon>Magnoliopsida</taxon>
        <taxon>Liliopsida</taxon>
        <taxon>Poales</taxon>
        <taxon>Poaceae</taxon>
        <taxon>PACMAD clade</taxon>
        <taxon>Arundinoideae</taxon>
        <taxon>Arundineae</taxon>
        <taxon>Arundo</taxon>
    </lineage>
</organism>
<feature type="region of interest" description="Disordered" evidence="1">
    <location>
        <begin position="1"/>
        <end position="24"/>
    </location>
</feature>